<reference evidence="1 2" key="1">
    <citation type="journal article" date="2019" name="Int. J. Syst. Evol. Microbiol.">
        <title>The Global Catalogue of Microorganisms (GCM) 10K type strain sequencing project: providing services to taxonomists for standard genome sequencing and annotation.</title>
        <authorList>
            <consortium name="The Broad Institute Genomics Platform"/>
            <consortium name="The Broad Institute Genome Sequencing Center for Infectious Disease"/>
            <person name="Wu L."/>
            <person name="Ma J."/>
        </authorList>
    </citation>
    <scope>NUCLEOTIDE SEQUENCE [LARGE SCALE GENOMIC DNA]</scope>
    <source>
        <strain evidence="1 2">JCM 14969</strain>
    </source>
</reference>
<dbReference type="Pfam" id="PF13563">
    <property type="entry name" value="2_5_RNA_ligase2"/>
    <property type="match status" value="1"/>
</dbReference>
<gene>
    <name evidence="1" type="ORF">GCM10009789_58180</name>
</gene>
<dbReference type="InterPro" id="IPR009097">
    <property type="entry name" value="Cyclic_Pdiesterase"/>
</dbReference>
<accession>A0ABN2E4V8</accession>
<evidence type="ECO:0008006" key="3">
    <source>
        <dbReference type="Google" id="ProtNLM"/>
    </source>
</evidence>
<dbReference type="SUPFAM" id="SSF55144">
    <property type="entry name" value="LigT-like"/>
    <property type="match status" value="1"/>
</dbReference>
<comment type="caution">
    <text evidence="1">The sequence shown here is derived from an EMBL/GenBank/DDBJ whole genome shotgun (WGS) entry which is preliminary data.</text>
</comment>
<evidence type="ECO:0000313" key="1">
    <source>
        <dbReference type="EMBL" id="GAA1596568.1"/>
    </source>
</evidence>
<proteinExistence type="predicted"/>
<sequence>MRVDGLLGRVVRHKWDDEAVSERPLPWVARTAILIAVPELAEFTDRWRSSSNSSTRPYRALTELIPPHITVLVPWMPDPTPEHVQRLEDAVAQVEPFELSFPAAGQFANGTAWLRPEPFDQVRDLLRTVIAAFPQCQPYGGEFPDPHPHLTISSRGGAAVVAEAEDVLAAEKAPTVCLDDLTLWREGEDGVWQLTGAVPLGGASD</sequence>
<dbReference type="Proteomes" id="UP001500393">
    <property type="component" value="Unassembled WGS sequence"/>
</dbReference>
<protein>
    <recommendedName>
        <fullName evidence="3">2'-5' RNA ligase</fullName>
    </recommendedName>
</protein>
<dbReference type="Gene3D" id="3.90.1140.10">
    <property type="entry name" value="Cyclic phosphodiesterase"/>
    <property type="match status" value="1"/>
</dbReference>
<keyword evidence="2" id="KW-1185">Reference proteome</keyword>
<organism evidence="1 2">
    <name type="scientific">Kribbella sancticallisti</name>
    <dbReference type="NCBI Taxonomy" id="460087"/>
    <lineage>
        <taxon>Bacteria</taxon>
        <taxon>Bacillati</taxon>
        <taxon>Actinomycetota</taxon>
        <taxon>Actinomycetes</taxon>
        <taxon>Propionibacteriales</taxon>
        <taxon>Kribbellaceae</taxon>
        <taxon>Kribbella</taxon>
    </lineage>
</organism>
<evidence type="ECO:0000313" key="2">
    <source>
        <dbReference type="Proteomes" id="UP001500393"/>
    </source>
</evidence>
<dbReference type="EMBL" id="BAAAOS010000045">
    <property type="protein sequence ID" value="GAA1596568.1"/>
    <property type="molecule type" value="Genomic_DNA"/>
</dbReference>
<name>A0ABN2E4V8_9ACTN</name>